<evidence type="ECO:0000313" key="5">
    <source>
        <dbReference type="Proteomes" id="UP000001593"/>
    </source>
</evidence>
<reference evidence="4 5" key="1">
    <citation type="journal article" date="2007" name="Science">
        <title>Sea anemone genome reveals ancestral eumetazoan gene repertoire and genomic organization.</title>
        <authorList>
            <person name="Putnam N.H."/>
            <person name="Srivastava M."/>
            <person name="Hellsten U."/>
            <person name="Dirks B."/>
            <person name="Chapman J."/>
            <person name="Salamov A."/>
            <person name="Terry A."/>
            <person name="Shapiro H."/>
            <person name="Lindquist E."/>
            <person name="Kapitonov V.V."/>
            <person name="Jurka J."/>
            <person name="Genikhovich G."/>
            <person name="Grigoriev I.V."/>
            <person name="Lucas S.M."/>
            <person name="Steele R.E."/>
            <person name="Finnerty J.R."/>
            <person name="Technau U."/>
            <person name="Martindale M.Q."/>
            <person name="Rokhsar D.S."/>
        </authorList>
    </citation>
    <scope>NUCLEOTIDE SEQUENCE [LARGE SCALE GENOMIC DNA]</scope>
    <source>
        <strain evidence="5">CH2 X CH6</strain>
    </source>
</reference>
<feature type="signal peptide" evidence="3">
    <location>
        <begin position="1"/>
        <end position="23"/>
    </location>
</feature>
<keyword evidence="3" id="KW-0732">Signal</keyword>
<organism evidence="4 5">
    <name type="scientific">Nematostella vectensis</name>
    <name type="common">Starlet sea anemone</name>
    <dbReference type="NCBI Taxonomy" id="45351"/>
    <lineage>
        <taxon>Eukaryota</taxon>
        <taxon>Metazoa</taxon>
        <taxon>Cnidaria</taxon>
        <taxon>Anthozoa</taxon>
        <taxon>Hexacorallia</taxon>
        <taxon>Actiniaria</taxon>
        <taxon>Edwardsiidae</taxon>
        <taxon>Nematostella</taxon>
    </lineage>
</organism>
<dbReference type="PANTHER" id="PTHR36519:SF9">
    <property type="entry name" value="EB DOMAIN-CONTAINING PROTEIN-RELATED"/>
    <property type="match status" value="1"/>
</dbReference>
<gene>
    <name evidence="4" type="ORF">NEMVEDRAFT_v1g243668</name>
</gene>
<feature type="compositionally biased region" description="Basic residues" evidence="1">
    <location>
        <begin position="420"/>
        <end position="430"/>
    </location>
</feature>
<evidence type="ECO:0000313" key="4">
    <source>
        <dbReference type="EMBL" id="EDO39848.1"/>
    </source>
</evidence>
<feature type="transmembrane region" description="Helical" evidence="2">
    <location>
        <begin position="352"/>
        <end position="373"/>
    </location>
</feature>
<keyword evidence="2" id="KW-0472">Membrane</keyword>
<dbReference type="OMA" id="TEGCWKE"/>
<name>A7S902_NEMVE</name>
<dbReference type="Proteomes" id="UP000001593">
    <property type="component" value="Unassembled WGS sequence"/>
</dbReference>
<dbReference type="InParanoid" id="A7S902"/>
<evidence type="ECO:0000256" key="1">
    <source>
        <dbReference type="SAM" id="MobiDB-lite"/>
    </source>
</evidence>
<feature type="chain" id="PRO_5002714878" evidence="3">
    <location>
        <begin position="24"/>
        <end position="598"/>
    </location>
</feature>
<evidence type="ECO:0000256" key="3">
    <source>
        <dbReference type="SAM" id="SignalP"/>
    </source>
</evidence>
<dbReference type="AlphaFoldDB" id="A7S902"/>
<feature type="region of interest" description="Disordered" evidence="1">
    <location>
        <begin position="408"/>
        <end position="444"/>
    </location>
</feature>
<protein>
    <submittedName>
        <fullName evidence="4">Uncharacterized protein</fullName>
    </submittedName>
</protein>
<sequence>MVGYLFFTIVWLCCLTGLDSCSTDNECSAFEHCCKGNCTAKRIHCWHVCSTDHECNQESRCVLGICVNCSSAFPCLKKTCLNDTHCPNEHSCTNNRCEKVQKLGLSGEMAPFVIFIAALAVSLLIICYNDYILERVGHRGLLNYLRNLDCNCRLTLWFWIWRLQRARNSDSCQSEIGVNFNSRPQLVTNEKSDTRTCLSLSWLSHFSRWLPRCCQNRTNVHVLVYERGSLELRTEVPDSNIEIPVLLLNESNNSTHDTHEQPCGSMKSCRKTSECLEGYYCCKSHCTPKEIRCNDLCNRDEDCARDELCVQHMCMACSKRLSCDVKTCFNNTNCPESYSCKEGKCTKIEARALVSFLPFVVIIGVLGFALMILCYTEGCWKELMQYLKRRYSNYGSLAREEWEAEEQENLEARQPGGVPRSHRQSRRKTRGREEGLGSSTSCATSTCEHSNLQIRNNDSTDSQGSLITSHSVTFDQRNNSVSTVSLTLSENSRRGLRSVFLREVTSPNSICQRNPNPFSTTSDMMNSGRESHAGSTESLPTYNSLFEEVNELNEPPPPSYEDVVGSNSHVTNVTPAACTIVRITDANNQDTNMAETVV</sequence>
<proteinExistence type="predicted"/>
<keyword evidence="5" id="KW-1185">Reference proteome</keyword>
<dbReference type="HOGENOM" id="CLU_456579_0_0_1"/>
<dbReference type="PhylomeDB" id="A7S902"/>
<evidence type="ECO:0000256" key="2">
    <source>
        <dbReference type="SAM" id="Phobius"/>
    </source>
</evidence>
<feature type="transmembrane region" description="Helical" evidence="2">
    <location>
        <begin position="109"/>
        <end position="129"/>
    </location>
</feature>
<accession>A7S902</accession>
<keyword evidence="2" id="KW-1133">Transmembrane helix</keyword>
<keyword evidence="2" id="KW-0812">Transmembrane</keyword>
<dbReference type="EMBL" id="DS469600">
    <property type="protein sequence ID" value="EDO39848.1"/>
    <property type="molecule type" value="Genomic_DNA"/>
</dbReference>
<dbReference type="PANTHER" id="PTHR36519">
    <property type="entry name" value="FIP (FUNGUS-INDUCED PROTEIN) RELATED-RELATED"/>
    <property type="match status" value="1"/>
</dbReference>